<name>A0A2N0H6A0_9SPHN</name>
<evidence type="ECO:0000256" key="1">
    <source>
        <dbReference type="SAM" id="Phobius"/>
    </source>
</evidence>
<evidence type="ECO:0000259" key="2">
    <source>
        <dbReference type="Pfam" id="PF13676"/>
    </source>
</evidence>
<keyword evidence="1" id="KW-0472">Membrane</keyword>
<organism evidence="3 4">
    <name type="scientific">Novosphingobium kunmingense</name>
    <dbReference type="NCBI Taxonomy" id="1211806"/>
    <lineage>
        <taxon>Bacteria</taxon>
        <taxon>Pseudomonadati</taxon>
        <taxon>Pseudomonadota</taxon>
        <taxon>Alphaproteobacteria</taxon>
        <taxon>Sphingomonadales</taxon>
        <taxon>Sphingomonadaceae</taxon>
        <taxon>Novosphingobium</taxon>
    </lineage>
</organism>
<comment type="caution">
    <text evidence="3">The sequence shown here is derived from an EMBL/GenBank/DDBJ whole genome shotgun (WGS) entry which is preliminary data.</text>
</comment>
<dbReference type="Gene3D" id="3.40.50.10140">
    <property type="entry name" value="Toll/interleukin-1 receptor homology (TIR) domain"/>
    <property type="match status" value="1"/>
</dbReference>
<dbReference type="InterPro" id="IPR011990">
    <property type="entry name" value="TPR-like_helical_dom_sf"/>
</dbReference>
<proteinExistence type="predicted"/>
<dbReference type="Gene3D" id="1.25.40.10">
    <property type="entry name" value="Tetratricopeptide repeat domain"/>
    <property type="match status" value="1"/>
</dbReference>
<protein>
    <submittedName>
        <fullName evidence="3">TIR-like protein DUF1863</fullName>
    </submittedName>
</protein>
<keyword evidence="1" id="KW-0812">Transmembrane</keyword>
<dbReference type="SUPFAM" id="SSF52200">
    <property type="entry name" value="Toll/Interleukin receptor TIR domain"/>
    <property type="match status" value="1"/>
</dbReference>
<dbReference type="InterPro" id="IPR000157">
    <property type="entry name" value="TIR_dom"/>
</dbReference>
<accession>A0A2N0H6A0</accession>
<dbReference type="Proteomes" id="UP000232587">
    <property type="component" value="Unassembled WGS sequence"/>
</dbReference>
<dbReference type="InterPro" id="IPR035897">
    <property type="entry name" value="Toll_tir_struct_dom_sf"/>
</dbReference>
<keyword evidence="4" id="KW-1185">Reference proteome</keyword>
<dbReference type="AlphaFoldDB" id="A0A2N0H6A0"/>
<reference evidence="3 4" key="1">
    <citation type="submission" date="2017-11" db="EMBL/GenBank/DDBJ databases">
        <title>Genomic Encyclopedia of Type Strains, Phase III (KMG-III): the genomes of soil and plant-associated and newly described type strains.</title>
        <authorList>
            <person name="Whitman W."/>
        </authorList>
    </citation>
    <scope>NUCLEOTIDE SEQUENCE [LARGE SCALE GENOMIC DNA]</scope>
    <source>
        <strain evidence="3 4">CGMCC 1.12274</strain>
    </source>
</reference>
<evidence type="ECO:0000313" key="3">
    <source>
        <dbReference type="EMBL" id="PKB14447.1"/>
    </source>
</evidence>
<gene>
    <name evidence="3" type="ORF">B0I00_2035</name>
</gene>
<dbReference type="RefSeq" id="WP_100867292.1">
    <property type="nucleotide sequence ID" value="NZ_PHUF01000004.1"/>
</dbReference>
<dbReference type="GO" id="GO:0007165">
    <property type="term" value="P:signal transduction"/>
    <property type="evidence" value="ECO:0007669"/>
    <property type="project" value="InterPro"/>
</dbReference>
<dbReference type="EMBL" id="PHUF01000004">
    <property type="protein sequence ID" value="PKB14447.1"/>
    <property type="molecule type" value="Genomic_DNA"/>
</dbReference>
<dbReference type="Pfam" id="PF13676">
    <property type="entry name" value="TIR_2"/>
    <property type="match status" value="1"/>
</dbReference>
<feature type="transmembrane region" description="Helical" evidence="1">
    <location>
        <begin position="180"/>
        <end position="202"/>
    </location>
</feature>
<sequence>MTGAAIAPAGSRYQAFISYSHADDRFATWLHRRIERFVVPAADSVPAKRLAPVFLDRAELAAGADLSAQVKDALEQSAALIVVCSPAAVLSRWVAQEIALFRDRHPERPVLAALIDGDPGEAFPAPLLQHGGRDFEPLAADFRKSGDGRRLALLKIVAGLTALPLDRLVQRDAQARQRRVMAVTAAAIALSVVLASLLLVALRQRAEAQRQRAEAEGMVEFMLTDLRDRLRSVGRLEIMDAVNEKAMDHYEGDRNLEDLPPDMLQRRARLLTAMGEDDIAAGHEKAADAKFRAAYRLTGELLARDPAKTERIFHHAQSEYWMGSLPYARSDRAATRPHWEAYNRLALQLVELEPAKADWQREVFYSEANLCALAQLEPADLATARQHCAKASAVSERLSRAEPTLIQTQLDHLNNLGWLADVERKSGNLDRAVDLRRQQQVLVERLASRFPDDVRPVQYHHQVLLGLAQALAARGDHRQAVAIARRGLEISQALRRTDPTNNYWLAWHKQLEKLIATSSAAARQGENR</sequence>
<evidence type="ECO:0000313" key="4">
    <source>
        <dbReference type="Proteomes" id="UP000232587"/>
    </source>
</evidence>
<dbReference type="OrthoDB" id="7308181at2"/>
<keyword evidence="1" id="KW-1133">Transmembrane helix</keyword>
<feature type="domain" description="TIR" evidence="2">
    <location>
        <begin position="16"/>
        <end position="122"/>
    </location>
</feature>